<dbReference type="HOGENOM" id="CLU_039613_6_0_6"/>
<dbReference type="FunFam" id="1.10.10.10:FF:000001">
    <property type="entry name" value="LysR family transcriptional regulator"/>
    <property type="match status" value="1"/>
</dbReference>
<dbReference type="SUPFAM" id="SSF53850">
    <property type="entry name" value="Periplasmic binding protein-like II"/>
    <property type="match status" value="1"/>
</dbReference>
<gene>
    <name evidence="6" type="ORF">HK44_021005</name>
</gene>
<keyword evidence="4" id="KW-0804">Transcription</keyword>
<evidence type="ECO:0000256" key="3">
    <source>
        <dbReference type="ARBA" id="ARBA00023125"/>
    </source>
</evidence>
<dbReference type="Proteomes" id="UP000022611">
    <property type="component" value="Unassembled WGS sequence"/>
</dbReference>
<comment type="similarity">
    <text evidence="1">Belongs to the LysR transcriptional regulatory family.</text>
</comment>
<evidence type="ECO:0000256" key="2">
    <source>
        <dbReference type="ARBA" id="ARBA00023015"/>
    </source>
</evidence>
<keyword evidence="2" id="KW-0805">Transcription regulation</keyword>
<dbReference type="PROSITE" id="PS50931">
    <property type="entry name" value="HTH_LYSR"/>
    <property type="match status" value="1"/>
</dbReference>
<dbReference type="Pfam" id="PF00126">
    <property type="entry name" value="HTH_1"/>
    <property type="match status" value="1"/>
</dbReference>
<dbReference type="Gene3D" id="1.10.10.10">
    <property type="entry name" value="Winged helix-like DNA-binding domain superfamily/Winged helix DNA-binding domain"/>
    <property type="match status" value="1"/>
</dbReference>
<reference evidence="6 7" key="1">
    <citation type="journal article" date="2011" name="J. Bacteriol.">
        <title>Draft genome sequence of the polycyclic aromatic hydrocarbon-degrading, genetically engineered bioluminescent bioreporter Pseudomonas fluorescens HK44.</title>
        <authorList>
            <person name="Chauhan A."/>
            <person name="Layton A.C."/>
            <person name="Williams D.E."/>
            <person name="Smartt A.E."/>
            <person name="Ripp S."/>
            <person name="Karpinets T.V."/>
            <person name="Brown S.D."/>
            <person name="Sayler G.S."/>
        </authorList>
    </citation>
    <scope>NUCLEOTIDE SEQUENCE [LARGE SCALE GENOMIC DNA]</scope>
    <source>
        <strain evidence="6 7">HK44</strain>
    </source>
</reference>
<evidence type="ECO:0000256" key="1">
    <source>
        <dbReference type="ARBA" id="ARBA00009437"/>
    </source>
</evidence>
<comment type="caution">
    <text evidence="6">The sequence shown here is derived from an EMBL/GenBank/DDBJ whole genome shotgun (WGS) entry which is preliminary data.</text>
</comment>
<evidence type="ECO:0000313" key="7">
    <source>
        <dbReference type="Proteomes" id="UP000022611"/>
    </source>
</evidence>
<dbReference type="GO" id="GO:0003700">
    <property type="term" value="F:DNA-binding transcription factor activity"/>
    <property type="evidence" value="ECO:0007669"/>
    <property type="project" value="InterPro"/>
</dbReference>
<dbReference type="InterPro" id="IPR050950">
    <property type="entry name" value="HTH-type_LysR_regulators"/>
</dbReference>
<dbReference type="InterPro" id="IPR036390">
    <property type="entry name" value="WH_DNA-bd_sf"/>
</dbReference>
<dbReference type="InterPro" id="IPR005119">
    <property type="entry name" value="LysR_subst-bd"/>
</dbReference>
<dbReference type="Pfam" id="PF03466">
    <property type="entry name" value="LysR_substrate"/>
    <property type="match status" value="1"/>
</dbReference>
<dbReference type="GO" id="GO:0003677">
    <property type="term" value="F:DNA binding"/>
    <property type="evidence" value="ECO:0007669"/>
    <property type="project" value="UniProtKB-KW"/>
</dbReference>
<dbReference type="GO" id="GO:0005829">
    <property type="term" value="C:cytosol"/>
    <property type="evidence" value="ECO:0007669"/>
    <property type="project" value="TreeGrafter"/>
</dbReference>
<dbReference type="PRINTS" id="PR00039">
    <property type="entry name" value="HTHLYSR"/>
</dbReference>
<dbReference type="Gene3D" id="3.40.190.10">
    <property type="entry name" value="Periplasmic binding protein-like II"/>
    <property type="match status" value="1"/>
</dbReference>
<proteinExistence type="inferred from homology"/>
<dbReference type="PATRIC" id="fig|1042209.11.peg.729"/>
<accession>A0A010SYT9</accession>
<dbReference type="CDD" id="cd05466">
    <property type="entry name" value="PBP2_LTTR_substrate"/>
    <property type="match status" value="1"/>
</dbReference>
<keyword evidence="3" id="KW-0238">DNA-binding</keyword>
<evidence type="ECO:0000259" key="5">
    <source>
        <dbReference type="PROSITE" id="PS50931"/>
    </source>
</evidence>
<feature type="domain" description="HTH lysR-type" evidence="5">
    <location>
        <begin position="1"/>
        <end position="58"/>
    </location>
</feature>
<dbReference type="eggNOG" id="COG0583">
    <property type="taxonomic scope" value="Bacteria"/>
</dbReference>
<sequence length="307" mass="34885">MKLHQIRALVAIHQTGSISEASQILHVTQPAISRSIKDLESELGLALLQRSHRGMSLTDEGRRIIRHAQLTVESMRRLQLEAENIKDMQVGEVTIGVTSLTSVLKGLGECIAGFQAKNPRVRIRLVNLRPNQMLHRLRDGTLDFAITSQQHTQRLNLDWEALSRMRGLVVCRKNNPLRHSHSLRQLQFANWISLDAIDDHSSQFYQMFEDNEIPPPQRITECSSVLLALDLLHHADAFMTLSEAGMENTLPKGLNEDLMQVMIEESIPEYPIYLVCIDRHALTTTARDLYYAIRSVLSKNQPMDASR</sequence>
<dbReference type="OrthoDB" id="7010314at2"/>
<dbReference type="PANTHER" id="PTHR30419:SF30">
    <property type="entry name" value="LYSR FAMILY TRANSCRIPTIONAL REGULATOR"/>
    <property type="match status" value="1"/>
</dbReference>
<dbReference type="AlphaFoldDB" id="A0A010SYT9"/>
<dbReference type="InterPro" id="IPR000847">
    <property type="entry name" value="LysR_HTH_N"/>
</dbReference>
<dbReference type="InterPro" id="IPR036388">
    <property type="entry name" value="WH-like_DNA-bd_sf"/>
</dbReference>
<dbReference type="PANTHER" id="PTHR30419">
    <property type="entry name" value="HTH-TYPE TRANSCRIPTIONAL REGULATOR YBHD"/>
    <property type="match status" value="1"/>
</dbReference>
<evidence type="ECO:0000256" key="4">
    <source>
        <dbReference type="ARBA" id="ARBA00023163"/>
    </source>
</evidence>
<dbReference type="SUPFAM" id="SSF46785">
    <property type="entry name" value="Winged helix' DNA-binding domain"/>
    <property type="match status" value="1"/>
</dbReference>
<dbReference type="RefSeq" id="WP_019689153.1">
    <property type="nucleotide sequence ID" value="NZ_AFOY02000004.1"/>
</dbReference>
<evidence type="ECO:0000313" key="6">
    <source>
        <dbReference type="EMBL" id="EXF95848.1"/>
    </source>
</evidence>
<organism evidence="6 7">
    <name type="scientific">Pseudomonas fluorescens HK44</name>
    <dbReference type="NCBI Taxonomy" id="1042209"/>
    <lineage>
        <taxon>Bacteria</taxon>
        <taxon>Pseudomonadati</taxon>
        <taxon>Pseudomonadota</taxon>
        <taxon>Gammaproteobacteria</taxon>
        <taxon>Pseudomonadales</taxon>
        <taxon>Pseudomonadaceae</taxon>
        <taxon>Pseudomonas</taxon>
    </lineage>
</organism>
<protein>
    <submittedName>
        <fullName evidence="6">LysR family transcriptional regulator</fullName>
    </submittedName>
</protein>
<dbReference type="EMBL" id="AFOY02000004">
    <property type="protein sequence ID" value="EXF95848.1"/>
    <property type="molecule type" value="Genomic_DNA"/>
</dbReference>
<name>A0A010SYT9_PSEFL</name>